<name>A0A6J5KSD2_9CAUD</name>
<organism evidence="1">
    <name type="scientific">uncultured Caudovirales phage</name>
    <dbReference type="NCBI Taxonomy" id="2100421"/>
    <lineage>
        <taxon>Viruses</taxon>
        <taxon>Duplodnaviria</taxon>
        <taxon>Heunggongvirae</taxon>
        <taxon>Uroviricota</taxon>
        <taxon>Caudoviricetes</taxon>
        <taxon>Peduoviridae</taxon>
        <taxon>Maltschvirus</taxon>
        <taxon>Maltschvirus maltsch</taxon>
    </lineage>
</organism>
<sequence length="146" mass="16525">MRKLLAILLMGTSTMFSQSITTVRGVTLSYDKVNKTMTVQLTPQSVYTNDTDMDVNIEIYKQFALKMVVQGNMYSMTEPYFQHKGHTKDMGWSFSTTRPSGSKVVKVNYIYQFIDVQPGEEYILEVSNVCDGKYITNSKSGSVVID</sequence>
<dbReference type="EMBL" id="LR796188">
    <property type="protein sequence ID" value="CAB4125378.1"/>
    <property type="molecule type" value="Genomic_DNA"/>
</dbReference>
<protein>
    <submittedName>
        <fullName evidence="1">Uncharacterized protein</fullName>
    </submittedName>
</protein>
<evidence type="ECO:0000313" key="1">
    <source>
        <dbReference type="EMBL" id="CAB4125378.1"/>
    </source>
</evidence>
<reference evidence="1" key="1">
    <citation type="submission" date="2020-04" db="EMBL/GenBank/DDBJ databases">
        <authorList>
            <person name="Chiriac C."/>
            <person name="Salcher M."/>
            <person name="Ghai R."/>
            <person name="Kavagutti S V."/>
        </authorList>
    </citation>
    <scope>NUCLEOTIDE SEQUENCE</scope>
</reference>
<proteinExistence type="predicted"/>
<gene>
    <name evidence="1" type="ORF">UFOVP54_124</name>
</gene>
<accession>A0A6J5KSD2</accession>